<name>A0A6P1XXX4_9SPIR</name>
<gene>
    <name evidence="1" type="ORF">GWP43_01115</name>
</gene>
<evidence type="ECO:0000313" key="2">
    <source>
        <dbReference type="Proteomes" id="UP000464374"/>
    </source>
</evidence>
<dbReference type="Proteomes" id="UP000464374">
    <property type="component" value="Chromosome"/>
</dbReference>
<dbReference type="KEGG" id="trz:GWP43_01115"/>
<reference evidence="1 2" key="1">
    <citation type="submission" date="2020-01" db="EMBL/GenBank/DDBJ databases">
        <title>Complete genome sequence of a human oral phylogroup 1 Treponema sp. strain ATCC 700766, originally isolated from periodontitis dental plaque.</title>
        <authorList>
            <person name="Chan Y."/>
            <person name="Huo Y.-B."/>
            <person name="Yu X.-L."/>
            <person name="Zeng H."/>
            <person name="Leung W.-K."/>
            <person name="Watt R.M."/>
        </authorList>
    </citation>
    <scope>NUCLEOTIDE SEQUENCE [LARGE SCALE GENOMIC DNA]</scope>
    <source>
        <strain evidence="1 2">OMZ 804</strain>
    </source>
</reference>
<accession>A0A6P1XXX4</accession>
<protein>
    <submittedName>
        <fullName evidence="1">Uncharacterized protein</fullName>
    </submittedName>
</protein>
<dbReference type="EMBL" id="CP048020">
    <property type="protein sequence ID" value="QHX42277.1"/>
    <property type="molecule type" value="Genomic_DNA"/>
</dbReference>
<evidence type="ECO:0000313" key="1">
    <source>
        <dbReference type="EMBL" id="QHX42277.1"/>
    </source>
</evidence>
<sequence length="70" mass="8033">MKKNNGKTMVSGSISFGFWDLYDWHNEFGAVIISGKGAYWNSEANKLVENGMAASFVMRQNWSINYEKEF</sequence>
<proteinExistence type="predicted"/>
<dbReference type="RefSeq" id="WP_162662086.1">
    <property type="nucleotide sequence ID" value="NZ_CP048020.1"/>
</dbReference>
<dbReference type="AlphaFoldDB" id="A0A6P1XXX4"/>
<organism evidence="1 2">
    <name type="scientific">Treponema vincentii</name>
    <dbReference type="NCBI Taxonomy" id="69710"/>
    <lineage>
        <taxon>Bacteria</taxon>
        <taxon>Pseudomonadati</taxon>
        <taxon>Spirochaetota</taxon>
        <taxon>Spirochaetia</taxon>
        <taxon>Spirochaetales</taxon>
        <taxon>Treponemataceae</taxon>
        <taxon>Treponema</taxon>
    </lineage>
</organism>